<dbReference type="Proteomes" id="UP001209317">
    <property type="component" value="Unassembled WGS sequence"/>
</dbReference>
<dbReference type="AlphaFoldDB" id="A0AAE3IKN4"/>
<organism evidence="1 2">
    <name type="scientific">Haoranjiania flava</name>
    <dbReference type="NCBI Taxonomy" id="1856322"/>
    <lineage>
        <taxon>Bacteria</taxon>
        <taxon>Pseudomonadati</taxon>
        <taxon>Bacteroidota</taxon>
        <taxon>Chitinophagia</taxon>
        <taxon>Chitinophagales</taxon>
        <taxon>Chitinophagaceae</taxon>
        <taxon>Haoranjiania</taxon>
    </lineage>
</organism>
<proteinExistence type="predicted"/>
<comment type="caution">
    <text evidence="1">The sequence shown here is derived from an EMBL/GenBank/DDBJ whole genome shotgun (WGS) entry which is preliminary data.</text>
</comment>
<gene>
    <name evidence="1" type="ORF">OD355_00525</name>
</gene>
<dbReference type="EMBL" id="JAOTPL010000001">
    <property type="protein sequence ID" value="MCU7692993.1"/>
    <property type="molecule type" value="Genomic_DNA"/>
</dbReference>
<accession>A0AAE3IKN4</accession>
<protein>
    <submittedName>
        <fullName evidence="1">Uncharacterized protein</fullName>
    </submittedName>
</protein>
<evidence type="ECO:0000313" key="1">
    <source>
        <dbReference type="EMBL" id="MCU7692993.1"/>
    </source>
</evidence>
<reference evidence="1" key="1">
    <citation type="submission" date="2022-10" db="EMBL/GenBank/DDBJ databases">
        <authorList>
            <person name="Kim H.S."/>
            <person name="Kim J.-S."/>
            <person name="Suh M.K."/>
            <person name="Eom M.K."/>
            <person name="Lee J.-S."/>
        </authorList>
    </citation>
    <scope>NUCLEOTIDE SEQUENCE</scope>
    <source>
        <strain evidence="1">LIP-5</strain>
    </source>
</reference>
<evidence type="ECO:0000313" key="2">
    <source>
        <dbReference type="Proteomes" id="UP001209317"/>
    </source>
</evidence>
<keyword evidence="2" id="KW-1185">Reference proteome</keyword>
<sequence>MDPAKIFEAFQIQNTFENPDEQWLTAFLAAEINMLIHTDFQKLLHILYRLDIDENQLKQRLRDKEDAGRLMAEMILEREKQKAISRDSFKNFSDQANAEKW</sequence>
<name>A0AAE3IKN4_9BACT</name>
<dbReference type="RefSeq" id="WP_263036481.1">
    <property type="nucleotide sequence ID" value="NZ_JAOTPL010000001.1"/>
</dbReference>